<dbReference type="Pfam" id="PF01755">
    <property type="entry name" value="Glyco_transf_25"/>
    <property type="match status" value="1"/>
</dbReference>
<comment type="caution">
    <text evidence="2">The sequence shown here is derived from an EMBL/GenBank/DDBJ whole genome shotgun (WGS) entry which is preliminary data.</text>
</comment>
<protein>
    <submittedName>
        <fullName evidence="2">Glycosyltransferase family 25 protein</fullName>
    </submittedName>
</protein>
<evidence type="ECO:0000313" key="3">
    <source>
        <dbReference type="Proteomes" id="UP001199816"/>
    </source>
</evidence>
<evidence type="ECO:0000259" key="1">
    <source>
        <dbReference type="Pfam" id="PF01755"/>
    </source>
</evidence>
<dbReference type="EMBL" id="JAJNEC010000005">
    <property type="protein sequence ID" value="MCD2424431.1"/>
    <property type="molecule type" value="Genomic_DNA"/>
</dbReference>
<dbReference type="RefSeq" id="WP_231006279.1">
    <property type="nucleotide sequence ID" value="NZ_JAJNEC010000005.1"/>
</dbReference>
<feature type="domain" description="Glycosyl transferase family 25" evidence="1">
    <location>
        <begin position="39"/>
        <end position="102"/>
    </location>
</feature>
<sequence length="199" mass="23483">MLKLKSYCINLVRAKKRLQQFEEQWRPILGDSLEYVEAIDRRDIQASECLTDGQLACLRSHMKTMNRALETEFDYFVIFEDDAIPEYENVLEILEMVYQKTKCDIIHCCLKKHFYNIESIKTDEIVIVNGMPPEGAFMVFYTRTGINQYLSTFSSERYPADWFRKLDLDVKTCVIIPPLATHINEYSYISTNYGRRFLP</sequence>
<reference evidence="2 3" key="1">
    <citation type="submission" date="2021-11" db="EMBL/GenBank/DDBJ databases">
        <title>Genomic of Niabella pedocola.</title>
        <authorList>
            <person name="Wu T."/>
        </authorList>
    </citation>
    <scope>NUCLEOTIDE SEQUENCE [LARGE SCALE GENOMIC DNA]</scope>
    <source>
        <strain evidence="2 3">JCM 31011</strain>
    </source>
</reference>
<evidence type="ECO:0000313" key="2">
    <source>
        <dbReference type="EMBL" id="MCD2424431.1"/>
    </source>
</evidence>
<dbReference type="CDD" id="cd06532">
    <property type="entry name" value="Glyco_transf_25"/>
    <property type="match status" value="1"/>
</dbReference>
<name>A0ABS8PX03_9BACT</name>
<proteinExistence type="predicted"/>
<organism evidence="2 3">
    <name type="scientific">Niabella pedocola</name>
    <dbReference type="NCBI Taxonomy" id="1752077"/>
    <lineage>
        <taxon>Bacteria</taxon>
        <taxon>Pseudomonadati</taxon>
        <taxon>Bacteroidota</taxon>
        <taxon>Chitinophagia</taxon>
        <taxon>Chitinophagales</taxon>
        <taxon>Chitinophagaceae</taxon>
        <taxon>Niabella</taxon>
    </lineage>
</organism>
<dbReference type="Proteomes" id="UP001199816">
    <property type="component" value="Unassembled WGS sequence"/>
</dbReference>
<accession>A0ABS8PX03</accession>
<dbReference type="InterPro" id="IPR002654">
    <property type="entry name" value="Glyco_trans_25"/>
</dbReference>
<keyword evidence="3" id="KW-1185">Reference proteome</keyword>
<gene>
    <name evidence="2" type="ORF">LQ567_16750</name>
</gene>